<proteinExistence type="predicted"/>
<dbReference type="AlphaFoldDB" id="C0GJ91"/>
<comment type="caution">
    <text evidence="1">The sequence shown here is derived from an EMBL/GenBank/DDBJ whole genome shotgun (WGS) entry which is preliminary data.</text>
</comment>
<name>C0GJ91_DETAL</name>
<keyword evidence="2" id="KW-1185">Reference proteome</keyword>
<gene>
    <name evidence="1" type="ORF">DealDRAFT_2550</name>
</gene>
<evidence type="ECO:0000313" key="1">
    <source>
        <dbReference type="EMBL" id="EEG76576.1"/>
    </source>
</evidence>
<sequence length="235" mass="26455">MWTSYFCTYVQRKGDFFLRIMEAYVGEYASGKSENAINRALELVGGEEPVTLVDLDLVEPFYTLRPLKKELEKQGLEVIAWETKEAFGLGEAGSVIKPEMRWVLKRPGHVILDVGYGVGGSQVFNLLEGFDQSDLKVFAVLNVARPMTATLEDILHYLQGFPKLDGVINNSHLGAETDLDIIRRGADIVSDAAKALRVPVIATSAEERFKSQLGEKDHRGNPVRYIKRFMERAFW</sequence>
<dbReference type="Proteomes" id="UP000006443">
    <property type="component" value="Unassembled WGS sequence"/>
</dbReference>
<evidence type="ECO:0008006" key="3">
    <source>
        <dbReference type="Google" id="ProtNLM"/>
    </source>
</evidence>
<dbReference type="STRING" id="555088.DealDRAFT_2550"/>
<protein>
    <recommendedName>
        <fullName evidence="3">ATP/GTP-binding protein</fullName>
    </recommendedName>
</protein>
<dbReference type="EMBL" id="ACJM01000015">
    <property type="protein sequence ID" value="EEG76576.1"/>
    <property type="molecule type" value="Genomic_DNA"/>
</dbReference>
<organism evidence="1 2">
    <name type="scientific">Dethiobacter alkaliphilus AHT 1</name>
    <dbReference type="NCBI Taxonomy" id="555088"/>
    <lineage>
        <taxon>Bacteria</taxon>
        <taxon>Bacillati</taxon>
        <taxon>Bacillota</taxon>
        <taxon>Dethiobacteria</taxon>
        <taxon>Dethiobacterales</taxon>
        <taxon>Dethiobacteraceae</taxon>
        <taxon>Dethiobacter</taxon>
    </lineage>
</organism>
<reference evidence="1 2" key="1">
    <citation type="submission" date="2009-02" db="EMBL/GenBank/DDBJ databases">
        <title>Sequencing of the draft genome and assembly of Dethiobacter alkaliphilus AHT 1.</title>
        <authorList>
            <consortium name="US DOE Joint Genome Institute (JGI-PGF)"/>
            <person name="Lucas S."/>
            <person name="Copeland A."/>
            <person name="Lapidus A."/>
            <person name="Glavina del Rio T."/>
            <person name="Dalin E."/>
            <person name="Tice H."/>
            <person name="Bruce D."/>
            <person name="Goodwin L."/>
            <person name="Pitluck S."/>
            <person name="Larimer F."/>
            <person name="Land M.L."/>
            <person name="Hauser L."/>
            <person name="Muyzer G."/>
        </authorList>
    </citation>
    <scope>NUCLEOTIDE SEQUENCE [LARGE SCALE GENOMIC DNA]</scope>
    <source>
        <strain evidence="1 2">AHT 1</strain>
    </source>
</reference>
<dbReference type="eggNOG" id="COG0489">
    <property type="taxonomic scope" value="Bacteria"/>
</dbReference>
<accession>C0GJ91</accession>
<evidence type="ECO:0000313" key="2">
    <source>
        <dbReference type="Proteomes" id="UP000006443"/>
    </source>
</evidence>